<gene>
    <name evidence="1" type="ORF">C5E45_24525</name>
</gene>
<evidence type="ECO:0000313" key="1">
    <source>
        <dbReference type="EMBL" id="PPJ35711.1"/>
    </source>
</evidence>
<sequence>MGGGRDERVRFGFAGTRSSQMVAPRAMGRLSSTSTRAVWSGLTPFGVDYRVELSMAHRRSGELAQLVHQR</sequence>
<organism evidence="1 2">
    <name type="scientific">Nocardia nova</name>
    <dbReference type="NCBI Taxonomy" id="37330"/>
    <lineage>
        <taxon>Bacteria</taxon>
        <taxon>Bacillati</taxon>
        <taxon>Actinomycetota</taxon>
        <taxon>Actinomycetes</taxon>
        <taxon>Mycobacteriales</taxon>
        <taxon>Nocardiaceae</taxon>
        <taxon>Nocardia</taxon>
    </lineage>
</organism>
<dbReference type="Proteomes" id="UP000239874">
    <property type="component" value="Unassembled WGS sequence"/>
</dbReference>
<dbReference type="EMBL" id="PSZC01000019">
    <property type="protein sequence ID" value="PPJ35711.1"/>
    <property type="molecule type" value="Genomic_DNA"/>
</dbReference>
<evidence type="ECO:0000313" key="2">
    <source>
        <dbReference type="Proteomes" id="UP000239874"/>
    </source>
</evidence>
<dbReference type="AlphaFoldDB" id="A0A2S6AKF0"/>
<reference evidence="1 2" key="1">
    <citation type="submission" date="2018-02" db="EMBL/GenBank/DDBJ databases">
        <title>8 Nocardia nova and 1 Nocardia cyriacigeorgica strain used for evolution to TMP-SMX.</title>
        <authorList>
            <person name="Mehta H."/>
            <person name="Weng J."/>
            <person name="Shamoo Y."/>
        </authorList>
    </citation>
    <scope>NUCLEOTIDE SEQUENCE [LARGE SCALE GENOMIC DNA]</scope>
    <source>
        <strain evidence="1 2">MDA3139</strain>
    </source>
</reference>
<comment type="caution">
    <text evidence="1">The sequence shown here is derived from an EMBL/GenBank/DDBJ whole genome shotgun (WGS) entry which is preliminary data.</text>
</comment>
<accession>A0A2S6AKF0</accession>
<protein>
    <submittedName>
        <fullName evidence="1">Uncharacterized protein</fullName>
    </submittedName>
</protein>
<proteinExistence type="predicted"/>
<name>A0A2S6AKF0_9NOCA</name>